<evidence type="ECO:0000256" key="2">
    <source>
        <dbReference type="ARBA" id="ARBA00009779"/>
    </source>
</evidence>
<accession>A0A2M8LHA9</accession>
<evidence type="ECO:0000313" key="15">
    <source>
        <dbReference type="Proteomes" id="UP000231436"/>
    </source>
</evidence>
<organism evidence="14 15">
    <name type="scientific">Candidatus Uhrbacteria bacterium CG10_big_fil_rev_8_21_14_0_10_48_16</name>
    <dbReference type="NCBI Taxonomy" id="1975038"/>
    <lineage>
        <taxon>Bacteria</taxon>
        <taxon>Candidatus Uhriibacteriota</taxon>
    </lineage>
</organism>
<dbReference type="GO" id="GO:0006508">
    <property type="term" value="P:proteolysis"/>
    <property type="evidence" value="ECO:0007669"/>
    <property type="project" value="UniProtKB-KW"/>
</dbReference>
<evidence type="ECO:0000313" key="14">
    <source>
        <dbReference type="EMBL" id="PJE76833.1"/>
    </source>
</evidence>
<dbReference type="InterPro" id="IPR001915">
    <property type="entry name" value="Peptidase_M48"/>
</dbReference>
<sequence length="292" mass="32278">MYSQIDANKRKTWFLITIFTIVIVLLGWVFGESAGAGSVGILFAVILATIMNLVAYYKGDQVALSASGAKEVQKIDNPRLYRLVENLAITAGIQTPKVYLIQDTSANAFATGRDPKHASVAVTTGLMNLLDDQELEGVLAHELSHIKNYDIRVMTLVVVLVGVVLLMSEVFLRSFMFKGNRDNKANGILLIIGIVLAILSPIFAELIKLAVSRSREYLADASGSLLTRYPEGLARALEKIAKQDQPLKKANHATAHLFLANPFDPHVTKKFERFFSTHPPIEERIMKLRGML</sequence>
<evidence type="ECO:0000256" key="8">
    <source>
        <dbReference type="ARBA" id="ARBA00022833"/>
    </source>
</evidence>
<dbReference type="HAMAP" id="MF_00188">
    <property type="entry name" value="Pept_M48_protease_HtpX"/>
    <property type="match status" value="1"/>
</dbReference>
<keyword evidence="11 12" id="KW-0472">Membrane</keyword>
<evidence type="ECO:0000256" key="3">
    <source>
        <dbReference type="ARBA" id="ARBA00022475"/>
    </source>
</evidence>
<dbReference type="PANTHER" id="PTHR43221">
    <property type="entry name" value="PROTEASE HTPX"/>
    <property type="match status" value="1"/>
</dbReference>
<evidence type="ECO:0000256" key="6">
    <source>
        <dbReference type="ARBA" id="ARBA00022723"/>
    </source>
</evidence>
<keyword evidence="4 12" id="KW-0645">Protease</keyword>
<dbReference type="Pfam" id="PF01435">
    <property type="entry name" value="Peptidase_M48"/>
    <property type="match status" value="1"/>
</dbReference>
<keyword evidence="6 12" id="KW-0479">Metal-binding</keyword>
<name>A0A2M8LHA9_9BACT</name>
<feature type="binding site" evidence="12">
    <location>
        <position position="141"/>
    </location>
    <ligand>
        <name>Zn(2+)</name>
        <dbReference type="ChEBI" id="CHEBI:29105"/>
        <note>catalytic</note>
    </ligand>
</feature>
<evidence type="ECO:0000256" key="7">
    <source>
        <dbReference type="ARBA" id="ARBA00022801"/>
    </source>
</evidence>
<feature type="binding site" evidence="12">
    <location>
        <position position="216"/>
    </location>
    <ligand>
        <name>Zn(2+)</name>
        <dbReference type="ChEBI" id="CHEBI:29105"/>
        <note>catalytic</note>
    </ligand>
</feature>
<keyword evidence="10 12" id="KW-0482">Metalloprotease</keyword>
<evidence type="ECO:0000256" key="4">
    <source>
        <dbReference type="ARBA" id="ARBA00022670"/>
    </source>
</evidence>
<protein>
    <recommendedName>
        <fullName evidence="12">Protease HtpX homolog</fullName>
        <ecNumber evidence="12">3.4.24.-</ecNumber>
    </recommendedName>
</protein>
<feature type="binding site" evidence="12">
    <location>
        <position position="145"/>
    </location>
    <ligand>
        <name>Zn(2+)</name>
        <dbReference type="ChEBI" id="CHEBI:29105"/>
        <note>catalytic</note>
    </ligand>
</feature>
<keyword evidence="5 12" id="KW-0812">Transmembrane</keyword>
<dbReference type="Proteomes" id="UP000231436">
    <property type="component" value="Unassembled WGS sequence"/>
</dbReference>
<evidence type="ECO:0000256" key="9">
    <source>
        <dbReference type="ARBA" id="ARBA00022989"/>
    </source>
</evidence>
<keyword evidence="8 12" id="KW-0862">Zinc</keyword>
<dbReference type="AlphaFoldDB" id="A0A2M8LHA9"/>
<comment type="caution">
    <text evidence="14">The sequence shown here is derived from an EMBL/GenBank/DDBJ whole genome shotgun (WGS) entry which is preliminary data.</text>
</comment>
<evidence type="ECO:0000256" key="1">
    <source>
        <dbReference type="ARBA" id="ARBA00004651"/>
    </source>
</evidence>
<feature type="transmembrane region" description="Helical" evidence="12">
    <location>
        <begin position="188"/>
        <end position="207"/>
    </location>
</feature>
<dbReference type="EMBL" id="PFEU01000010">
    <property type="protein sequence ID" value="PJE76833.1"/>
    <property type="molecule type" value="Genomic_DNA"/>
</dbReference>
<dbReference type="CDD" id="cd07340">
    <property type="entry name" value="M48B_Htpx_like"/>
    <property type="match status" value="1"/>
</dbReference>
<evidence type="ECO:0000259" key="13">
    <source>
        <dbReference type="Pfam" id="PF01435"/>
    </source>
</evidence>
<dbReference type="InterPro" id="IPR050083">
    <property type="entry name" value="HtpX_protease"/>
</dbReference>
<gene>
    <name evidence="12" type="primary">htpX</name>
    <name evidence="14" type="ORF">COV05_02605</name>
</gene>
<proteinExistence type="inferred from homology"/>
<dbReference type="EC" id="3.4.24.-" evidence="12"/>
<dbReference type="GO" id="GO:0005886">
    <property type="term" value="C:plasma membrane"/>
    <property type="evidence" value="ECO:0007669"/>
    <property type="project" value="UniProtKB-SubCell"/>
</dbReference>
<feature type="transmembrane region" description="Helical" evidence="12">
    <location>
        <begin position="153"/>
        <end position="176"/>
    </location>
</feature>
<feature type="transmembrane region" description="Helical" evidence="12">
    <location>
        <begin position="36"/>
        <end position="57"/>
    </location>
</feature>
<dbReference type="PANTHER" id="PTHR43221:SF1">
    <property type="entry name" value="PROTEASE HTPX"/>
    <property type="match status" value="1"/>
</dbReference>
<feature type="transmembrane region" description="Helical" evidence="12">
    <location>
        <begin position="12"/>
        <end position="30"/>
    </location>
</feature>
<evidence type="ECO:0000256" key="12">
    <source>
        <dbReference type="HAMAP-Rule" id="MF_00188"/>
    </source>
</evidence>
<reference evidence="15" key="1">
    <citation type="submission" date="2017-09" db="EMBL/GenBank/DDBJ databases">
        <title>Depth-based differentiation of microbial function through sediment-hosted aquifers and enrichment of novel symbionts in the deep terrestrial subsurface.</title>
        <authorList>
            <person name="Probst A.J."/>
            <person name="Ladd B."/>
            <person name="Jarett J.K."/>
            <person name="Geller-Mcgrath D.E."/>
            <person name="Sieber C.M.K."/>
            <person name="Emerson J.B."/>
            <person name="Anantharaman K."/>
            <person name="Thomas B.C."/>
            <person name="Malmstrom R."/>
            <person name="Stieglmeier M."/>
            <person name="Klingl A."/>
            <person name="Woyke T."/>
            <person name="Ryan C.M."/>
            <person name="Banfield J.F."/>
        </authorList>
    </citation>
    <scope>NUCLEOTIDE SEQUENCE [LARGE SCALE GENOMIC DNA]</scope>
</reference>
<comment type="subcellular location">
    <subcellularLocation>
        <location evidence="1 12">Cell membrane</location>
        <topology evidence="1 12">Multi-pass membrane protein</topology>
    </subcellularLocation>
</comment>
<feature type="domain" description="Peptidase M48" evidence="13">
    <location>
        <begin position="76"/>
        <end position="291"/>
    </location>
</feature>
<evidence type="ECO:0000256" key="10">
    <source>
        <dbReference type="ARBA" id="ARBA00023049"/>
    </source>
</evidence>
<feature type="active site" evidence="12">
    <location>
        <position position="142"/>
    </location>
</feature>
<dbReference type="GO" id="GO:0008270">
    <property type="term" value="F:zinc ion binding"/>
    <property type="evidence" value="ECO:0007669"/>
    <property type="project" value="UniProtKB-UniRule"/>
</dbReference>
<dbReference type="Gene3D" id="3.30.2010.10">
    <property type="entry name" value="Metalloproteases ('zincins'), catalytic domain"/>
    <property type="match status" value="1"/>
</dbReference>
<comment type="similarity">
    <text evidence="2 12">Belongs to the peptidase M48B family.</text>
</comment>
<keyword evidence="7 12" id="KW-0378">Hydrolase</keyword>
<evidence type="ECO:0000256" key="11">
    <source>
        <dbReference type="ARBA" id="ARBA00023136"/>
    </source>
</evidence>
<keyword evidence="3 12" id="KW-1003">Cell membrane</keyword>
<dbReference type="InterPro" id="IPR022919">
    <property type="entry name" value="Pept_M48_protease_HtpX"/>
</dbReference>
<comment type="cofactor">
    <cofactor evidence="12">
        <name>Zn(2+)</name>
        <dbReference type="ChEBI" id="CHEBI:29105"/>
    </cofactor>
    <text evidence="12">Binds 1 zinc ion per subunit.</text>
</comment>
<dbReference type="GO" id="GO:0004222">
    <property type="term" value="F:metalloendopeptidase activity"/>
    <property type="evidence" value="ECO:0007669"/>
    <property type="project" value="UniProtKB-UniRule"/>
</dbReference>
<keyword evidence="9 12" id="KW-1133">Transmembrane helix</keyword>
<evidence type="ECO:0000256" key="5">
    <source>
        <dbReference type="ARBA" id="ARBA00022692"/>
    </source>
</evidence>